<dbReference type="InterPro" id="IPR002181">
    <property type="entry name" value="Fibrinogen_a/b/g_C_dom"/>
</dbReference>
<reference evidence="4" key="1">
    <citation type="submission" date="2012-12" db="EMBL/GenBank/DDBJ databases">
        <authorList>
            <person name="Hellsten U."/>
            <person name="Grimwood J."/>
            <person name="Chapman J.A."/>
            <person name="Shapiro H."/>
            <person name="Aerts A."/>
            <person name="Otillar R.P."/>
            <person name="Terry A.Y."/>
            <person name="Boore J.L."/>
            <person name="Simakov O."/>
            <person name="Marletaz F."/>
            <person name="Cho S.-J."/>
            <person name="Edsinger-Gonzales E."/>
            <person name="Havlak P."/>
            <person name="Kuo D.-H."/>
            <person name="Larsson T."/>
            <person name="Lv J."/>
            <person name="Arendt D."/>
            <person name="Savage R."/>
            <person name="Osoegawa K."/>
            <person name="de Jong P."/>
            <person name="Lindberg D.R."/>
            <person name="Seaver E.C."/>
            <person name="Weisblat D.A."/>
            <person name="Putnam N.H."/>
            <person name="Grigoriev I.V."/>
            <person name="Rokhsar D.S."/>
        </authorList>
    </citation>
    <scope>NUCLEOTIDE SEQUENCE</scope>
</reference>
<evidence type="ECO:0000259" key="1">
    <source>
        <dbReference type="Pfam" id="PF00147"/>
    </source>
</evidence>
<dbReference type="CTD" id="20199772"/>
<dbReference type="EnsemblMetazoa" id="HelroT162810">
    <property type="protein sequence ID" value="HelroP162810"/>
    <property type="gene ID" value="HelroG162810"/>
</dbReference>
<dbReference type="EMBL" id="AMQM01001183">
    <property type="status" value="NOT_ANNOTATED_CDS"/>
    <property type="molecule type" value="Genomic_DNA"/>
</dbReference>
<evidence type="ECO:0000313" key="3">
    <source>
        <dbReference type="EnsemblMetazoa" id="HelroP162810"/>
    </source>
</evidence>
<dbReference type="AlphaFoldDB" id="T1ET72"/>
<evidence type="ECO:0000313" key="2">
    <source>
        <dbReference type="EMBL" id="ESN99292.1"/>
    </source>
</evidence>
<dbReference type="PANTHER" id="PTHR10725">
    <property type="entry name" value="THAP DOMAIN-CONTAINING PROTEIN 9"/>
    <property type="match status" value="1"/>
</dbReference>
<protein>
    <recommendedName>
        <fullName evidence="1">Fibrinogen C-terminal domain-containing protein</fullName>
    </recommendedName>
</protein>
<dbReference type="InParanoid" id="T1ET72"/>
<dbReference type="InterPro" id="IPR036056">
    <property type="entry name" value="Fibrinogen-like_C"/>
</dbReference>
<dbReference type="Gene3D" id="3.90.215.10">
    <property type="entry name" value="Gamma Fibrinogen, chain A, domain 1"/>
    <property type="match status" value="1"/>
</dbReference>
<dbReference type="GeneID" id="20199772"/>
<feature type="domain" description="Fibrinogen C-terminal" evidence="1">
    <location>
        <begin position="271"/>
        <end position="405"/>
    </location>
</feature>
<sequence length="414" mass="47159">MTKQWILRSALNIVSNGKVDRKVSREFQRKEPEKGKADLAKECLTLVKKELIRSKFEQITTASASGCLFPFTLNGSLYRETCSIIYTHIPGNCNTSVCPVLYSGSSVDDPFVYWATCDRYNYEQKISIVSMPIVCGDLNGTLIKIPELNWILVQSKMWSSDGENYFNKSWMEFKEDIPTPSPIPEKTMNELTAAATTLATSDVSHDLPLTTTATMLTTSDVSSDLPISTLSPANNYSETTTSNMNQTNFTETTARAVNQTTLRYRLIARRYWRLRIEMAADDGSWYSTEYNSFKVFSEDDNYRIELKLYEVGASDLMDNMLSNQSAPFATYDRNAINLNYSNAFPSTLLPTTAPVGWWWDDNTTSTLFNDSRTNCLSSLNSYNSCWRNVKGQVIRFRQTRMYMQPIQQIFNVSY</sequence>
<dbReference type="Pfam" id="PF00147">
    <property type="entry name" value="Fibrinogen_C"/>
    <property type="match status" value="1"/>
</dbReference>
<reference evidence="2 4" key="2">
    <citation type="journal article" date="2013" name="Nature">
        <title>Insights into bilaterian evolution from three spiralian genomes.</title>
        <authorList>
            <person name="Simakov O."/>
            <person name="Marletaz F."/>
            <person name="Cho S.J."/>
            <person name="Edsinger-Gonzales E."/>
            <person name="Havlak P."/>
            <person name="Hellsten U."/>
            <person name="Kuo D.H."/>
            <person name="Larsson T."/>
            <person name="Lv J."/>
            <person name="Arendt D."/>
            <person name="Savage R."/>
            <person name="Osoegawa K."/>
            <person name="de Jong P."/>
            <person name="Grimwood J."/>
            <person name="Chapman J.A."/>
            <person name="Shapiro H."/>
            <person name="Aerts A."/>
            <person name="Otillar R.P."/>
            <person name="Terry A.Y."/>
            <person name="Boore J.L."/>
            <person name="Grigoriev I.V."/>
            <person name="Lindberg D.R."/>
            <person name="Seaver E.C."/>
            <person name="Weisblat D.A."/>
            <person name="Putnam N.H."/>
            <person name="Rokhsar D.S."/>
        </authorList>
    </citation>
    <scope>NUCLEOTIDE SEQUENCE</scope>
</reference>
<dbReference type="EMBL" id="KB097143">
    <property type="protein sequence ID" value="ESN99292.1"/>
    <property type="molecule type" value="Genomic_DNA"/>
</dbReference>
<evidence type="ECO:0000313" key="4">
    <source>
        <dbReference type="Proteomes" id="UP000015101"/>
    </source>
</evidence>
<gene>
    <name evidence="3" type="primary">20199772</name>
    <name evidence="2" type="ORF">HELRODRAFT_162810</name>
</gene>
<dbReference type="EMBL" id="AMQM01001184">
    <property type="status" value="NOT_ANNOTATED_CDS"/>
    <property type="molecule type" value="Genomic_DNA"/>
</dbReference>
<keyword evidence="4" id="KW-1185">Reference proteome</keyword>
<organism evidence="3 4">
    <name type="scientific">Helobdella robusta</name>
    <name type="common">Californian leech</name>
    <dbReference type="NCBI Taxonomy" id="6412"/>
    <lineage>
        <taxon>Eukaryota</taxon>
        <taxon>Metazoa</taxon>
        <taxon>Spiralia</taxon>
        <taxon>Lophotrochozoa</taxon>
        <taxon>Annelida</taxon>
        <taxon>Clitellata</taxon>
        <taxon>Hirudinea</taxon>
        <taxon>Rhynchobdellida</taxon>
        <taxon>Glossiphoniidae</taxon>
        <taxon>Helobdella</taxon>
    </lineage>
</organism>
<dbReference type="SUPFAM" id="SSF56496">
    <property type="entry name" value="Fibrinogen C-terminal domain-like"/>
    <property type="match status" value="1"/>
</dbReference>
<name>T1ET72_HELRO</name>
<dbReference type="Proteomes" id="UP000015101">
    <property type="component" value="Unassembled WGS sequence"/>
</dbReference>
<dbReference type="RefSeq" id="XP_009023156.1">
    <property type="nucleotide sequence ID" value="XM_009024908.1"/>
</dbReference>
<proteinExistence type="predicted"/>
<reference evidence="3" key="3">
    <citation type="submission" date="2015-06" db="UniProtKB">
        <authorList>
            <consortium name="EnsemblMetazoa"/>
        </authorList>
    </citation>
    <scope>IDENTIFICATION</scope>
</reference>
<dbReference type="KEGG" id="hro:HELRODRAFT_162810"/>
<dbReference type="HOGENOM" id="CLU_664450_0_0_1"/>
<dbReference type="PANTHER" id="PTHR10725:SF74">
    <property type="entry name" value="ERAP1-LIKE C-TERMINAL DOMAIN-CONTAINING PROTEIN"/>
    <property type="match status" value="1"/>
</dbReference>
<accession>T1ET72</accession>
<dbReference type="InterPro" id="IPR014716">
    <property type="entry name" value="Fibrinogen_a/b/g_C_1"/>
</dbReference>